<dbReference type="AlphaFoldDB" id="A0A318KQS0"/>
<sequence length="87" mass="9644">MVEQLKAEKPDADSINASMSGFGFTLVGNTITMIQMTTCKITFREKAKRSGEYKPRSKSVSISGKYCMFCGKLVKPTVDDKEKQIPS</sequence>
<dbReference type="Proteomes" id="UP000247555">
    <property type="component" value="Unassembled WGS sequence"/>
</dbReference>
<accession>A0A318KQS0</accession>
<reference evidence="1 2" key="1">
    <citation type="submission" date="2018-05" db="EMBL/GenBank/DDBJ databases">
        <title>Genomic Encyclopedia of Type Strains, Phase IV (KMG-IV): sequencing the most valuable type-strain genomes for metagenomic binning, comparative biology and taxonomic classification.</title>
        <authorList>
            <person name="Goeker M."/>
        </authorList>
    </citation>
    <scope>NUCLEOTIDE SEQUENCE [LARGE SCALE GENOMIC DNA]</scope>
    <source>
        <strain evidence="1 2">DSM 29661</strain>
    </source>
</reference>
<proteinExistence type="predicted"/>
<dbReference type="EMBL" id="QJKI01000008">
    <property type="protein sequence ID" value="PXX79128.1"/>
    <property type="molecule type" value="Genomic_DNA"/>
</dbReference>
<name>A0A318KQS0_9NEIS</name>
<evidence type="ECO:0000313" key="1">
    <source>
        <dbReference type="EMBL" id="PXX79128.1"/>
    </source>
</evidence>
<gene>
    <name evidence="1" type="ORF">DFR34_10818</name>
</gene>
<organism evidence="1 2">
    <name type="scientific">Rivihabitans pingtungensis</name>
    <dbReference type="NCBI Taxonomy" id="1054498"/>
    <lineage>
        <taxon>Bacteria</taxon>
        <taxon>Pseudomonadati</taxon>
        <taxon>Pseudomonadota</taxon>
        <taxon>Betaproteobacteria</taxon>
        <taxon>Neisseriales</taxon>
        <taxon>Aquaspirillaceae</taxon>
        <taxon>Rivihabitans</taxon>
    </lineage>
</organism>
<dbReference type="RefSeq" id="WP_146215080.1">
    <property type="nucleotide sequence ID" value="NZ_QJKI01000008.1"/>
</dbReference>
<protein>
    <submittedName>
        <fullName evidence="1">Uncharacterized protein</fullName>
    </submittedName>
</protein>
<comment type="caution">
    <text evidence="1">The sequence shown here is derived from an EMBL/GenBank/DDBJ whole genome shotgun (WGS) entry which is preliminary data.</text>
</comment>
<keyword evidence="2" id="KW-1185">Reference proteome</keyword>
<evidence type="ECO:0000313" key="2">
    <source>
        <dbReference type="Proteomes" id="UP000247555"/>
    </source>
</evidence>